<dbReference type="PROSITE" id="PS00463">
    <property type="entry name" value="ZN2_CY6_FUNGAL_1"/>
    <property type="match status" value="1"/>
</dbReference>
<proteinExistence type="predicted"/>
<organism evidence="3 5">
    <name type="scientific">Cercospora beticola</name>
    <name type="common">Sugarbeet leaf spot fungus</name>
    <dbReference type="NCBI Taxonomy" id="122368"/>
    <lineage>
        <taxon>Eukaryota</taxon>
        <taxon>Fungi</taxon>
        <taxon>Dikarya</taxon>
        <taxon>Ascomycota</taxon>
        <taxon>Pezizomycotina</taxon>
        <taxon>Dothideomycetes</taxon>
        <taxon>Dothideomycetidae</taxon>
        <taxon>Mycosphaerellales</taxon>
        <taxon>Mycosphaerellaceae</taxon>
        <taxon>Cercospora</taxon>
    </lineage>
</organism>
<reference evidence="4 6" key="2">
    <citation type="submission" date="2023-09" db="EMBL/GenBank/DDBJ databases">
        <title>Complete-Gapless Cercospora beticola genome.</title>
        <authorList>
            <person name="Wyatt N.A."/>
            <person name="Spanner R.E."/>
            <person name="Bolton M.D."/>
        </authorList>
    </citation>
    <scope>NUCLEOTIDE SEQUENCE [LARGE SCALE GENOMIC DNA]</scope>
    <source>
        <strain evidence="4">Cb09-40</strain>
    </source>
</reference>
<evidence type="ECO:0000259" key="2">
    <source>
        <dbReference type="PROSITE" id="PS50048"/>
    </source>
</evidence>
<feature type="domain" description="Zn(2)-C6 fungal-type" evidence="2">
    <location>
        <begin position="13"/>
        <end position="43"/>
    </location>
</feature>
<keyword evidence="6" id="KW-1185">Reference proteome</keyword>
<dbReference type="OrthoDB" id="416217at2759"/>
<dbReference type="CDD" id="cd00067">
    <property type="entry name" value="GAL4"/>
    <property type="match status" value="1"/>
</dbReference>
<evidence type="ECO:0000313" key="3">
    <source>
        <dbReference type="EMBL" id="PIB00437.1"/>
    </source>
</evidence>
<dbReference type="GO" id="GO:0008270">
    <property type="term" value="F:zinc ion binding"/>
    <property type="evidence" value="ECO:0007669"/>
    <property type="project" value="InterPro"/>
</dbReference>
<dbReference type="PANTHER" id="PTHR47784:SF5">
    <property type="entry name" value="STEROL UPTAKE CONTROL PROTEIN 2"/>
    <property type="match status" value="1"/>
</dbReference>
<dbReference type="SUPFAM" id="SSF57701">
    <property type="entry name" value="Zn2/Cys6 DNA-binding domain"/>
    <property type="match status" value="1"/>
</dbReference>
<dbReference type="Proteomes" id="UP000230605">
    <property type="component" value="Chromosome 1"/>
</dbReference>
<protein>
    <recommendedName>
        <fullName evidence="2">Zn(2)-C6 fungal-type domain-containing protein</fullName>
    </recommendedName>
</protein>
<evidence type="ECO:0000313" key="4">
    <source>
        <dbReference type="EMBL" id="WPA97595.1"/>
    </source>
</evidence>
<dbReference type="Proteomes" id="UP001302367">
    <property type="component" value="Chromosome 2"/>
</dbReference>
<gene>
    <name evidence="3" type="ORF">CB0940_02244</name>
    <name evidence="4" type="ORF">RHO25_002205</name>
</gene>
<sequence>MAPRVPHRKTRTGCSRCKARKVKCDEERPRCGACIRHAVLCEYPIDPYRTHAPGAETANQANAAEHAIELRLMYEWTAFTCTSFSTVWEFWKHQCPMIAFEYPWVQDAMMALTALHASRAKPRYWSSLEGRLIHADAAVNTANSLPEQPASIEWNKAKQTMNGLSSRGSITVIPPHDHAEMLERSRRYFTRALDGHQKAVAVLSVSNVRAAYLASVLISYYALFTLNEPAEESLMLDPLKWFQLSRGVLFLIKQWEDWVGPSWLSEAGAMYGEPDLSDEVELFRKDHQQGFEYLLFPVDGHEIKHEDKFAYERTLSYIGLMYKGVTNGTDSPLATGRRVMAMPARVPIRFGELVEASEHRAAAMLAHVFATMKLSEERFPWFEGIGQRQIPLLCRLLPSAWRPLVAWPLQVVNVELPTSSFPTPAPSSEANSR</sequence>
<dbReference type="GO" id="GO:0001228">
    <property type="term" value="F:DNA-binding transcription activator activity, RNA polymerase II-specific"/>
    <property type="evidence" value="ECO:0007669"/>
    <property type="project" value="TreeGrafter"/>
</dbReference>
<dbReference type="Pfam" id="PF00172">
    <property type="entry name" value="Zn_clus"/>
    <property type="match status" value="1"/>
</dbReference>
<accession>A0A2G5I6J9</accession>
<keyword evidence="1" id="KW-0539">Nucleus</keyword>
<evidence type="ECO:0000256" key="1">
    <source>
        <dbReference type="ARBA" id="ARBA00023242"/>
    </source>
</evidence>
<dbReference type="InterPro" id="IPR001138">
    <property type="entry name" value="Zn2Cys6_DnaBD"/>
</dbReference>
<dbReference type="AlphaFoldDB" id="A0A2G5I6J9"/>
<dbReference type="SMART" id="SM00066">
    <property type="entry name" value="GAL4"/>
    <property type="match status" value="1"/>
</dbReference>
<dbReference type="EMBL" id="LKMD01000100">
    <property type="protein sequence ID" value="PIB00437.1"/>
    <property type="molecule type" value="Genomic_DNA"/>
</dbReference>
<dbReference type="InterPro" id="IPR036864">
    <property type="entry name" value="Zn2-C6_fun-type_DNA-bd_sf"/>
</dbReference>
<reference evidence="3 5" key="1">
    <citation type="submission" date="2015-10" db="EMBL/GenBank/DDBJ databases">
        <title>The cercosporin biosynthetic gene cluster was horizontally transferred to several fungal lineages and shown to be expanded in Cercospora beticola based on microsynteny with recipient genomes.</title>
        <authorList>
            <person name="De Jonge R."/>
            <person name="Ebert M.K."/>
            <person name="Suttle J.C."/>
            <person name="Jurick Ii W.M."/>
            <person name="Secor G.A."/>
            <person name="Thomma B.P."/>
            <person name="Van De Peer Y."/>
            <person name="Bolton M.D."/>
        </authorList>
    </citation>
    <scope>NUCLEOTIDE SEQUENCE [LARGE SCALE GENOMIC DNA]</scope>
    <source>
        <strain evidence="3 5">09-40</strain>
    </source>
</reference>
<dbReference type="EMBL" id="CP134185">
    <property type="protein sequence ID" value="WPA97595.1"/>
    <property type="molecule type" value="Genomic_DNA"/>
</dbReference>
<dbReference type="PRINTS" id="PR00755">
    <property type="entry name" value="AFLATOXINBRP"/>
</dbReference>
<evidence type="ECO:0000313" key="5">
    <source>
        <dbReference type="Proteomes" id="UP000230605"/>
    </source>
</evidence>
<evidence type="ECO:0000313" key="6">
    <source>
        <dbReference type="Proteomes" id="UP001302367"/>
    </source>
</evidence>
<name>A0A2G5I6J9_CERBT</name>
<dbReference type="Gene3D" id="4.10.240.10">
    <property type="entry name" value="Zn(2)-C6 fungal-type DNA-binding domain"/>
    <property type="match status" value="1"/>
</dbReference>
<dbReference type="PROSITE" id="PS50048">
    <property type="entry name" value="ZN2_CY6_FUNGAL_2"/>
    <property type="match status" value="1"/>
</dbReference>
<dbReference type="InterPro" id="IPR053157">
    <property type="entry name" value="Sterol_Uptake_Regulator"/>
</dbReference>
<dbReference type="PANTHER" id="PTHR47784">
    <property type="entry name" value="STEROL UPTAKE CONTROL PROTEIN 2"/>
    <property type="match status" value="1"/>
</dbReference>